<evidence type="ECO:0000256" key="10">
    <source>
        <dbReference type="SAM" id="MobiDB-lite"/>
    </source>
</evidence>
<dbReference type="RefSeq" id="WP_246063485.1">
    <property type="nucleotide sequence ID" value="NZ_VFQE01000001.1"/>
</dbReference>
<evidence type="ECO:0000256" key="2">
    <source>
        <dbReference type="ARBA" id="ARBA00022527"/>
    </source>
</evidence>
<evidence type="ECO:0000256" key="3">
    <source>
        <dbReference type="ARBA" id="ARBA00022679"/>
    </source>
</evidence>
<comment type="catalytic activity">
    <reaction evidence="9">
        <text>L-seryl-[protein] + ATP = O-phospho-L-seryl-[protein] + ADP + H(+)</text>
        <dbReference type="Rhea" id="RHEA:17989"/>
        <dbReference type="Rhea" id="RHEA-COMP:9863"/>
        <dbReference type="Rhea" id="RHEA-COMP:11604"/>
        <dbReference type="ChEBI" id="CHEBI:15378"/>
        <dbReference type="ChEBI" id="CHEBI:29999"/>
        <dbReference type="ChEBI" id="CHEBI:30616"/>
        <dbReference type="ChEBI" id="CHEBI:83421"/>
        <dbReference type="ChEBI" id="CHEBI:456216"/>
        <dbReference type="EC" id="2.7.11.1"/>
    </reaction>
</comment>
<feature type="compositionally biased region" description="Gly residues" evidence="10">
    <location>
        <begin position="471"/>
        <end position="482"/>
    </location>
</feature>
<evidence type="ECO:0000256" key="5">
    <source>
        <dbReference type="ARBA" id="ARBA00022741"/>
    </source>
</evidence>
<dbReference type="AlphaFoldDB" id="A0A543PF23"/>
<feature type="compositionally biased region" description="Pro residues" evidence="10">
    <location>
        <begin position="597"/>
        <end position="608"/>
    </location>
</feature>
<keyword evidence="7" id="KW-0067">ATP-binding</keyword>
<dbReference type="Proteomes" id="UP000319865">
    <property type="component" value="Unassembled WGS sequence"/>
</dbReference>
<keyword evidence="6 13" id="KW-0418">Kinase</keyword>
<feature type="compositionally biased region" description="Pro residues" evidence="10">
    <location>
        <begin position="560"/>
        <end position="588"/>
    </location>
</feature>
<comment type="caution">
    <text evidence="13">The sequence shown here is derived from an EMBL/GenBank/DDBJ whole genome shotgun (WGS) entry which is preliminary data.</text>
</comment>
<keyword evidence="2" id="KW-0723">Serine/threonine-protein kinase</keyword>
<reference evidence="13 14" key="1">
    <citation type="submission" date="2019-06" db="EMBL/GenBank/DDBJ databases">
        <title>Sequencing the genomes of 1000 actinobacteria strains.</title>
        <authorList>
            <person name="Klenk H.-P."/>
        </authorList>
    </citation>
    <scope>NUCLEOTIDE SEQUENCE [LARGE SCALE GENOMIC DNA]</scope>
    <source>
        <strain evidence="13 14">DSM 46837</strain>
    </source>
</reference>
<evidence type="ECO:0000313" key="13">
    <source>
        <dbReference type="EMBL" id="TQN42678.1"/>
    </source>
</evidence>
<evidence type="ECO:0000256" key="8">
    <source>
        <dbReference type="ARBA" id="ARBA00047899"/>
    </source>
</evidence>
<evidence type="ECO:0000259" key="11">
    <source>
        <dbReference type="PROSITE" id="PS50011"/>
    </source>
</evidence>
<feature type="domain" description="PASTA" evidence="12">
    <location>
        <begin position="397"/>
        <end position="462"/>
    </location>
</feature>
<evidence type="ECO:0000256" key="9">
    <source>
        <dbReference type="ARBA" id="ARBA00048679"/>
    </source>
</evidence>
<dbReference type="InterPro" id="IPR000719">
    <property type="entry name" value="Prot_kinase_dom"/>
</dbReference>
<keyword evidence="3" id="KW-0808">Transferase</keyword>
<feature type="compositionally biased region" description="Low complexity" evidence="10">
    <location>
        <begin position="621"/>
        <end position="640"/>
    </location>
</feature>
<proteinExistence type="predicted"/>
<dbReference type="SUPFAM" id="SSF56112">
    <property type="entry name" value="Protein kinase-like (PK-like)"/>
    <property type="match status" value="1"/>
</dbReference>
<evidence type="ECO:0000256" key="4">
    <source>
        <dbReference type="ARBA" id="ARBA00022737"/>
    </source>
</evidence>
<keyword evidence="5" id="KW-0547">Nucleotide-binding</keyword>
<dbReference type="GO" id="GO:0004674">
    <property type="term" value="F:protein serine/threonine kinase activity"/>
    <property type="evidence" value="ECO:0007669"/>
    <property type="project" value="UniProtKB-KW"/>
</dbReference>
<name>A0A543PF23_9ACTN</name>
<dbReference type="PROSITE" id="PS50011">
    <property type="entry name" value="PROTEIN_KINASE_DOM"/>
    <property type="match status" value="1"/>
</dbReference>
<feature type="region of interest" description="Disordered" evidence="10">
    <location>
        <begin position="282"/>
        <end position="347"/>
    </location>
</feature>
<comment type="catalytic activity">
    <reaction evidence="8">
        <text>L-threonyl-[protein] + ATP = O-phospho-L-threonyl-[protein] + ADP + H(+)</text>
        <dbReference type="Rhea" id="RHEA:46608"/>
        <dbReference type="Rhea" id="RHEA-COMP:11060"/>
        <dbReference type="Rhea" id="RHEA-COMP:11605"/>
        <dbReference type="ChEBI" id="CHEBI:15378"/>
        <dbReference type="ChEBI" id="CHEBI:30013"/>
        <dbReference type="ChEBI" id="CHEBI:30616"/>
        <dbReference type="ChEBI" id="CHEBI:61977"/>
        <dbReference type="ChEBI" id="CHEBI:456216"/>
        <dbReference type="EC" id="2.7.11.1"/>
    </reaction>
</comment>
<feature type="compositionally biased region" description="Low complexity" evidence="10">
    <location>
        <begin position="524"/>
        <end position="540"/>
    </location>
</feature>
<evidence type="ECO:0000259" key="12">
    <source>
        <dbReference type="PROSITE" id="PS51178"/>
    </source>
</evidence>
<gene>
    <name evidence="13" type="ORF">FHU33_2084</name>
</gene>
<dbReference type="CDD" id="cd14014">
    <property type="entry name" value="STKc_PknB_like"/>
    <property type="match status" value="1"/>
</dbReference>
<evidence type="ECO:0000256" key="1">
    <source>
        <dbReference type="ARBA" id="ARBA00012513"/>
    </source>
</evidence>
<accession>A0A543PF23</accession>
<organism evidence="13 14">
    <name type="scientific">Blastococcus colisei</name>
    <dbReference type="NCBI Taxonomy" id="1564162"/>
    <lineage>
        <taxon>Bacteria</taxon>
        <taxon>Bacillati</taxon>
        <taxon>Actinomycetota</taxon>
        <taxon>Actinomycetes</taxon>
        <taxon>Geodermatophilales</taxon>
        <taxon>Geodermatophilaceae</taxon>
        <taxon>Blastococcus</taxon>
    </lineage>
</organism>
<dbReference type="Gene3D" id="3.30.200.20">
    <property type="entry name" value="Phosphorylase Kinase, domain 1"/>
    <property type="match status" value="1"/>
</dbReference>
<keyword evidence="4" id="KW-0677">Repeat</keyword>
<dbReference type="GO" id="GO:0005524">
    <property type="term" value="F:ATP binding"/>
    <property type="evidence" value="ECO:0007669"/>
    <property type="project" value="UniProtKB-KW"/>
</dbReference>
<dbReference type="InterPro" id="IPR005543">
    <property type="entry name" value="PASTA_dom"/>
</dbReference>
<dbReference type="InterPro" id="IPR011009">
    <property type="entry name" value="Kinase-like_dom_sf"/>
</dbReference>
<feature type="compositionally biased region" description="Low complexity" evidence="10">
    <location>
        <begin position="309"/>
        <end position="330"/>
    </location>
</feature>
<dbReference type="SMART" id="SM00220">
    <property type="entry name" value="S_TKc"/>
    <property type="match status" value="1"/>
</dbReference>
<dbReference type="Pfam" id="PF00069">
    <property type="entry name" value="Pkinase"/>
    <property type="match status" value="1"/>
</dbReference>
<dbReference type="Gene3D" id="3.30.10.20">
    <property type="match status" value="1"/>
</dbReference>
<dbReference type="PROSITE" id="PS51178">
    <property type="entry name" value="PASTA"/>
    <property type="match status" value="1"/>
</dbReference>
<evidence type="ECO:0000256" key="6">
    <source>
        <dbReference type="ARBA" id="ARBA00022777"/>
    </source>
</evidence>
<dbReference type="EC" id="2.7.11.1" evidence="1"/>
<dbReference type="PANTHER" id="PTHR43289">
    <property type="entry name" value="MITOGEN-ACTIVATED PROTEIN KINASE KINASE KINASE 20-RELATED"/>
    <property type="match status" value="1"/>
</dbReference>
<keyword evidence="14" id="KW-1185">Reference proteome</keyword>
<feature type="compositionally biased region" description="Low complexity" evidence="10">
    <location>
        <begin position="483"/>
        <end position="501"/>
    </location>
</feature>
<dbReference type="GO" id="GO:0045717">
    <property type="term" value="P:negative regulation of fatty acid biosynthetic process"/>
    <property type="evidence" value="ECO:0007669"/>
    <property type="project" value="UniProtKB-ARBA"/>
</dbReference>
<sequence>MTVVEHDRGLLDDRYELHHLIAAGGMGEVWRGRDVRFDRPVAVKILRSEYAGDPTFAARFRAEATHAAALHHPNIAAVHDYGETASAATGERIAYLVMELVEGDPLSTRFSEEGALAPADALSVLRQAAAALAEAHRAGVVHRDVKPANILIDRDGQVKLTDFGIAWSAASVPITRTGQVIGTPQYMSPEQAAGEPPRPASDVYALGLVGYESLTGRAAFDGDNPVTIALKQVQQEPEPLPAAIPEQIRSLIDGALVKDPDVRFPDADAFLDAIDATLEGRFPPGPATRTLPVSAAGVRPSPSGGGGAPADHPTTAAGAPAVDGAAAAPTRSLPGRKATPPPVAGTSGGWRSWPLVVALLVLLLGAGVGATVLGLSDSDPPTAGSAAAATAPETEPGAIVLTAGDYVGRPVEDVAADLTALGLDVERRQRVTGEHAPGTVAALEPVGVGLSPGDQVRLHVAVAPPAAPGSDGAGAAGGGGSIPSGAGDSPRPGTGAEAPTTGGPGSAEGGPAPAPAGDGGLGDPAGDAGPGPETGATEEPATPPSAPPDTGDDTGTDPTPSDPAPSDPSPSDPSPSDPAPSDPSPSDPSPSDSAPSDPAPSDPSPSEPSPSGGEQDEATGSEPATTSAPSEPASSPPATG</sequence>
<evidence type="ECO:0000256" key="7">
    <source>
        <dbReference type="ARBA" id="ARBA00022840"/>
    </source>
</evidence>
<dbReference type="PANTHER" id="PTHR43289:SF6">
    <property type="entry name" value="SERINE_THREONINE-PROTEIN KINASE NEKL-3"/>
    <property type="match status" value="1"/>
</dbReference>
<dbReference type="FunFam" id="1.10.510.10:FF:000021">
    <property type="entry name" value="Serine/threonine protein kinase"/>
    <property type="match status" value="1"/>
</dbReference>
<dbReference type="InterPro" id="IPR008271">
    <property type="entry name" value="Ser/Thr_kinase_AS"/>
</dbReference>
<feature type="domain" description="Protein kinase" evidence="11">
    <location>
        <begin position="15"/>
        <end position="278"/>
    </location>
</feature>
<dbReference type="Gene3D" id="1.10.510.10">
    <property type="entry name" value="Transferase(Phosphotransferase) domain 1"/>
    <property type="match status" value="1"/>
</dbReference>
<dbReference type="EMBL" id="VFQE01000001">
    <property type="protein sequence ID" value="TQN42678.1"/>
    <property type="molecule type" value="Genomic_DNA"/>
</dbReference>
<dbReference type="FunFam" id="3.30.200.20:FF:000035">
    <property type="entry name" value="Serine/threonine protein kinase Stk1"/>
    <property type="match status" value="1"/>
</dbReference>
<feature type="region of interest" description="Disordered" evidence="10">
    <location>
        <begin position="464"/>
        <end position="640"/>
    </location>
</feature>
<dbReference type="PROSITE" id="PS00108">
    <property type="entry name" value="PROTEIN_KINASE_ST"/>
    <property type="match status" value="1"/>
</dbReference>
<protein>
    <recommendedName>
        <fullName evidence="1">non-specific serine/threonine protein kinase</fullName>
        <ecNumber evidence="1">2.7.11.1</ecNumber>
    </recommendedName>
</protein>
<evidence type="ECO:0000313" key="14">
    <source>
        <dbReference type="Proteomes" id="UP000319865"/>
    </source>
</evidence>